<dbReference type="EMBL" id="JBEWZI010000002">
    <property type="protein sequence ID" value="MET7013125.1"/>
    <property type="molecule type" value="Genomic_DNA"/>
</dbReference>
<evidence type="ECO:0000313" key="2">
    <source>
        <dbReference type="EMBL" id="MET7013125.1"/>
    </source>
</evidence>
<sequence>MFDIAIYSKTAKGRTEVSERTLGLPPRLRRALIMIDGKTTFGVMRQMLEQLGEPKEIMRQLTKLRLVESDYDLPAMPEFPGMTIEDPSTMMDFHPRR</sequence>
<keyword evidence="3" id="KW-1185">Reference proteome</keyword>
<dbReference type="Proteomes" id="UP001549691">
    <property type="component" value="Unassembled WGS sequence"/>
</dbReference>
<name>A0ABV2THV3_9RHOO</name>
<feature type="region of interest" description="Disordered" evidence="1">
    <location>
        <begin position="77"/>
        <end position="97"/>
    </location>
</feature>
<organism evidence="2 3">
    <name type="scientific">Uliginosibacterium flavum</name>
    <dbReference type="NCBI Taxonomy" id="1396831"/>
    <lineage>
        <taxon>Bacteria</taxon>
        <taxon>Pseudomonadati</taxon>
        <taxon>Pseudomonadota</taxon>
        <taxon>Betaproteobacteria</taxon>
        <taxon>Rhodocyclales</taxon>
        <taxon>Zoogloeaceae</taxon>
        <taxon>Uliginosibacterium</taxon>
    </lineage>
</organism>
<reference evidence="2 3" key="1">
    <citation type="submission" date="2024-07" db="EMBL/GenBank/DDBJ databases">
        <title>Uliginosibacterium flavum JJ3220;KACC:17644.</title>
        <authorList>
            <person name="Kim M.K."/>
        </authorList>
    </citation>
    <scope>NUCLEOTIDE SEQUENCE [LARGE SCALE GENOMIC DNA]</scope>
    <source>
        <strain evidence="2 3">KACC:17644</strain>
    </source>
</reference>
<protein>
    <submittedName>
        <fullName evidence="2">Uncharacterized protein</fullName>
    </submittedName>
</protein>
<proteinExistence type="predicted"/>
<dbReference type="RefSeq" id="WP_354599581.1">
    <property type="nucleotide sequence ID" value="NZ_JBEWZI010000002.1"/>
</dbReference>
<evidence type="ECO:0000313" key="3">
    <source>
        <dbReference type="Proteomes" id="UP001549691"/>
    </source>
</evidence>
<gene>
    <name evidence="2" type="ORF">ABXR19_02910</name>
</gene>
<comment type="caution">
    <text evidence="2">The sequence shown here is derived from an EMBL/GenBank/DDBJ whole genome shotgun (WGS) entry which is preliminary data.</text>
</comment>
<evidence type="ECO:0000256" key="1">
    <source>
        <dbReference type="SAM" id="MobiDB-lite"/>
    </source>
</evidence>
<accession>A0ABV2THV3</accession>